<evidence type="ECO:0000256" key="9">
    <source>
        <dbReference type="ARBA" id="ARBA00023136"/>
    </source>
</evidence>
<dbReference type="Gene3D" id="1.10.287.70">
    <property type="match status" value="1"/>
</dbReference>
<keyword evidence="5" id="KW-1003">Cell membrane</keyword>
<evidence type="ECO:0000256" key="2">
    <source>
        <dbReference type="ARBA" id="ARBA00010581"/>
    </source>
</evidence>
<keyword evidence="6 12" id="KW-0812">Transmembrane</keyword>
<evidence type="ECO:0000256" key="8">
    <source>
        <dbReference type="ARBA" id="ARBA00022989"/>
    </source>
</evidence>
<accession>A0A1H1Y7B9</accession>
<feature type="transmembrane region" description="Helical" evidence="13">
    <location>
        <begin position="50"/>
        <end position="73"/>
    </location>
</feature>
<dbReference type="PANTHER" id="PTHR11403:SF7">
    <property type="entry name" value="CYTOCHROME C OXIDASE SUBUNIT 3"/>
    <property type="match status" value="1"/>
</dbReference>
<feature type="transmembrane region" description="Helical" evidence="13">
    <location>
        <begin position="94"/>
        <end position="114"/>
    </location>
</feature>
<dbReference type="RefSeq" id="WP_093396572.1">
    <property type="nucleotide sequence ID" value="NZ_LT629736.1"/>
</dbReference>
<dbReference type="Gene3D" id="1.20.120.80">
    <property type="entry name" value="Cytochrome c oxidase, subunit III, four-helix bundle"/>
    <property type="match status" value="1"/>
</dbReference>
<dbReference type="GO" id="GO:0005886">
    <property type="term" value="C:plasma membrane"/>
    <property type="evidence" value="ECO:0007669"/>
    <property type="project" value="UniProtKB-SubCell"/>
</dbReference>
<gene>
    <name evidence="15" type="ORF">SAMN05216421_3068</name>
</gene>
<dbReference type="EC" id="7.1.1.9" evidence="3"/>
<organism evidence="15 16">
    <name type="scientific">Halopseudomonas xinjiangensis</name>
    <dbReference type="NCBI Taxonomy" id="487184"/>
    <lineage>
        <taxon>Bacteria</taxon>
        <taxon>Pseudomonadati</taxon>
        <taxon>Pseudomonadota</taxon>
        <taxon>Gammaproteobacteria</taxon>
        <taxon>Pseudomonadales</taxon>
        <taxon>Pseudomonadaceae</taxon>
        <taxon>Halopseudomonas</taxon>
    </lineage>
</organism>
<feature type="transmembrane region" description="Helical" evidence="13">
    <location>
        <begin position="280"/>
        <end position="298"/>
    </location>
</feature>
<keyword evidence="8 13" id="KW-1133">Transmembrane helix</keyword>
<dbReference type="CDD" id="cd01665">
    <property type="entry name" value="Cyt_c_Oxidase_III"/>
    <property type="match status" value="1"/>
</dbReference>
<dbReference type="InterPro" id="IPR013833">
    <property type="entry name" value="Cyt_c_oxidase_su3_a-hlx"/>
</dbReference>
<name>A0A1H1Y7B9_9GAMM</name>
<dbReference type="GO" id="GO:0045277">
    <property type="term" value="C:respiratory chain complex IV"/>
    <property type="evidence" value="ECO:0007669"/>
    <property type="project" value="UniProtKB-ARBA"/>
</dbReference>
<dbReference type="SUPFAM" id="SSF81452">
    <property type="entry name" value="Cytochrome c oxidase subunit III-like"/>
    <property type="match status" value="1"/>
</dbReference>
<dbReference type="FunFam" id="1.20.120.80:FF:000003">
    <property type="entry name" value="Cytochrome c oxidase subunit 3"/>
    <property type="match status" value="1"/>
</dbReference>
<dbReference type="InterPro" id="IPR024791">
    <property type="entry name" value="Cyt_c/ubiquinol_Oxase_su3"/>
</dbReference>
<dbReference type="InterPro" id="IPR000298">
    <property type="entry name" value="Cyt_c_oxidase-like_su3"/>
</dbReference>
<dbReference type="EMBL" id="LT629736">
    <property type="protein sequence ID" value="SDT17281.1"/>
    <property type="molecule type" value="Genomic_DNA"/>
</dbReference>
<dbReference type="STRING" id="487184.SAMN05216421_3068"/>
<evidence type="ECO:0000313" key="15">
    <source>
        <dbReference type="EMBL" id="SDT17281.1"/>
    </source>
</evidence>
<comment type="subcellular location">
    <subcellularLocation>
        <location evidence="12">Cell membrane</location>
        <topology evidence="12">Multi-pass membrane protein</topology>
    </subcellularLocation>
    <subcellularLocation>
        <location evidence="1">Membrane</location>
        <topology evidence="1">Multi-pass membrane protein</topology>
    </subcellularLocation>
</comment>
<dbReference type="Proteomes" id="UP000243207">
    <property type="component" value="Chromosome I"/>
</dbReference>
<keyword evidence="9 13" id="KW-0472">Membrane</keyword>
<dbReference type="Pfam" id="PF00510">
    <property type="entry name" value="COX3"/>
    <property type="match status" value="2"/>
</dbReference>
<dbReference type="InterPro" id="IPR033945">
    <property type="entry name" value="Cyt_c_oxase_su3_dom"/>
</dbReference>
<evidence type="ECO:0000256" key="1">
    <source>
        <dbReference type="ARBA" id="ARBA00004141"/>
    </source>
</evidence>
<evidence type="ECO:0000256" key="12">
    <source>
        <dbReference type="RuleBase" id="RU003376"/>
    </source>
</evidence>
<comment type="similarity">
    <text evidence="2 12">Belongs to the cytochrome c oxidase subunit 3 family.</text>
</comment>
<evidence type="ECO:0000256" key="5">
    <source>
        <dbReference type="ARBA" id="ARBA00022475"/>
    </source>
</evidence>
<dbReference type="FunFam" id="1.10.287.70:FF:000082">
    <property type="entry name" value="Cytochrome c oxidase subunit 3"/>
    <property type="match status" value="1"/>
</dbReference>
<reference evidence="16" key="1">
    <citation type="submission" date="2016-10" db="EMBL/GenBank/DDBJ databases">
        <authorList>
            <person name="Varghese N."/>
            <person name="Submissions S."/>
        </authorList>
    </citation>
    <scope>NUCLEOTIDE SEQUENCE [LARGE SCALE GENOMIC DNA]</scope>
    <source>
        <strain evidence="16">NRRL B-51270</strain>
    </source>
</reference>
<feature type="transmembrane region" description="Helical" evidence="13">
    <location>
        <begin position="21"/>
        <end position="38"/>
    </location>
</feature>
<dbReference type="InterPro" id="IPR035973">
    <property type="entry name" value="Cyt_c_oxidase_su3-like_sf"/>
</dbReference>
<sequence length="299" mass="33407">MASHDTQHEVYYVPAQSKWPIVGSIGLLVTVLGAGTLMNNLSSGGEAGAARWVLMAGLAIIAYMFFGWFSNVISESRQGLYSAQMDRSFRMGMGWFIFSEVMFFAAFFGALFYIRVLVGPWLAGEGERGYSNMLWPGFEFSWPLLQNPDPATFPGPRETISPWQLPLINTIILISSSVTVTLAHHALRAGKRAALRNWLLLTVVLAVIFLTLQIMEYVHAYNDLGLTLNSGIYGATFFMLTGFHGAHVFMGTLILTVILLRVIKGHFTPDNHFGFEAAAWYWHFVDVVWVGLFIFVYVV</sequence>
<evidence type="ECO:0000256" key="11">
    <source>
        <dbReference type="ARBA" id="ARBA00031625"/>
    </source>
</evidence>
<proteinExistence type="inferred from homology"/>
<dbReference type="GO" id="GO:0004129">
    <property type="term" value="F:cytochrome-c oxidase activity"/>
    <property type="evidence" value="ECO:0007669"/>
    <property type="project" value="UniProtKB-EC"/>
</dbReference>
<feature type="transmembrane region" description="Helical" evidence="13">
    <location>
        <begin position="163"/>
        <end position="183"/>
    </location>
</feature>
<evidence type="ECO:0000256" key="13">
    <source>
        <dbReference type="SAM" id="Phobius"/>
    </source>
</evidence>
<keyword evidence="7" id="KW-1278">Translocase</keyword>
<feature type="domain" description="Heme-copper oxidase subunit III family profile" evidence="14">
    <location>
        <begin position="7"/>
        <end position="299"/>
    </location>
</feature>
<evidence type="ECO:0000313" key="16">
    <source>
        <dbReference type="Proteomes" id="UP000243207"/>
    </source>
</evidence>
<evidence type="ECO:0000256" key="3">
    <source>
        <dbReference type="ARBA" id="ARBA00012949"/>
    </source>
</evidence>
<evidence type="ECO:0000256" key="7">
    <source>
        <dbReference type="ARBA" id="ARBA00022967"/>
    </source>
</evidence>
<feature type="transmembrane region" description="Helical" evidence="13">
    <location>
        <begin position="235"/>
        <end position="260"/>
    </location>
</feature>
<keyword evidence="16" id="KW-1185">Reference proteome</keyword>
<evidence type="ECO:0000259" key="14">
    <source>
        <dbReference type="PROSITE" id="PS50253"/>
    </source>
</evidence>
<evidence type="ECO:0000256" key="4">
    <source>
        <dbReference type="ARBA" id="ARBA00022347"/>
    </source>
</evidence>
<dbReference type="GO" id="GO:0019646">
    <property type="term" value="P:aerobic electron transport chain"/>
    <property type="evidence" value="ECO:0007669"/>
    <property type="project" value="InterPro"/>
</dbReference>
<protein>
    <recommendedName>
        <fullName evidence="4">Probable cytochrome c oxidase subunit 3</fullName>
        <ecNumber evidence="3">7.1.1.9</ecNumber>
    </recommendedName>
    <alternativeName>
        <fullName evidence="10">Cytochrome aa3 subunit 3</fullName>
    </alternativeName>
    <alternativeName>
        <fullName evidence="11">Cytochrome c oxidase polypeptide III</fullName>
    </alternativeName>
</protein>
<dbReference type="PANTHER" id="PTHR11403">
    <property type="entry name" value="CYTOCHROME C OXIDASE SUBUNIT III"/>
    <property type="match status" value="1"/>
</dbReference>
<dbReference type="OrthoDB" id="9810850at2"/>
<evidence type="ECO:0000256" key="6">
    <source>
        <dbReference type="ARBA" id="ARBA00022692"/>
    </source>
</evidence>
<dbReference type="PROSITE" id="PS50253">
    <property type="entry name" value="COX3"/>
    <property type="match status" value="1"/>
</dbReference>
<evidence type="ECO:0000256" key="10">
    <source>
        <dbReference type="ARBA" id="ARBA00031400"/>
    </source>
</evidence>
<feature type="transmembrane region" description="Helical" evidence="13">
    <location>
        <begin position="195"/>
        <end position="215"/>
    </location>
</feature>
<dbReference type="AlphaFoldDB" id="A0A1H1Y7B9"/>